<comment type="caution">
    <text evidence="6">The sequence shown here is derived from an EMBL/GenBank/DDBJ whole genome shotgun (WGS) entry which is preliminary data.</text>
</comment>
<protein>
    <submittedName>
        <fullName evidence="6">Formate/nitrite transporter family protein</fullName>
    </submittedName>
</protein>
<evidence type="ECO:0000256" key="1">
    <source>
        <dbReference type="ARBA" id="ARBA00004141"/>
    </source>
</evidence>
<dbReference type="InterPro" id="IPR000292">
    <property type="entry name" value="For/NO2_transpt"/>
</dbReference>
<evidence type="ECO:0000256" key="3">
    <source>
        <dbReference type="ARBA" id="ARBA00022989"/>
    </source>
</evidence>
<evidence type="ECO:0000313" key="7">
    <source>
        <dbReference type="Proteomes" id="UP001442364"/>
    </source>
</evidence>
<sequence>MLFSDVDAIAKAASNKAELCNNHFGKYFMRSIMAGFYIVVATILSNVSAAVLLPTYPQFGKLLGAFLFSIAIVLVVFMGGELFTGNNFVMAIGTYNKTVSVRDLIKVWVVSYIGNFAGAFILSGLFVYSKASHAIMVDYYNSFIYSKISAGSMELLVRGILCNFLVCMAVLVGTKLKTESGKLIIMFCIIMAFVVAGFEHCIANMSTFSIGYMLLGDIGTASVIKSMIMVTIGNMLGGAVLLGVPVQIMKAEH</sequence>
<dbReference type="Proteomes" id="UP001442364">
    <property type="component" value="Unassembled WGS sequence"/>
</dbReference>
<dbReference type="EMBL" id="JBBMER010000006">
    <property type="protein sequence ID" value="MEQ2379961.1"/>
    <property type="molecule type" value="Genomic_DNA"/>
</dbReference>
<evidence type="ECO:0000256" key="5">
    <source>
        <dbReference type="SAM" id="Phobius"/>
    </source>
</evidence>
<keyword evidence="3 5" id="KW-1133">Transmembrane helix</keyword>
<dbReference type="PANTHER" id="PTHR30520:SF8">
    <property type="entry name" value="NITRITE TRANSPORTER NIRC"/>
    <property type="match status" value="1"/>
</dbReference>
<proteinExistence type="predicted"/>
<dbReference type="RefSeq" id="WP_022502881.1">
    <property type="nucleotide sequence ID" value="NZ_DAWDAH010000010.1"/>
</dbReference>
<feature type="transmembrane region" description="Helical" evidence="5">
    <location>
        <begin position="184"/>
        <end position="215"/>
    </location>
</feature>
<keyword evidence="4 5" id="KW-0472">Membrane</keyword>
<comment type="subcellular location">
    <subcellularLocation>
        <location evidence="1">Membrane</location>
        <topology evidence="1">Multi-pass membrane protein</topology>
    </subcellularLocation>
</comment>
<feature type="transmembrane region" description="Helical" evidence="5">
    <location>
        <begin position="148"/>
        <end position="172"/>
    </location>
</feature>
<organism evidence="6 7">
    <name type="scientific">[Lactobacillus] rogosae</name>
    <dbReference type="NCBI Taxonomy" id="706562"/>
    <lineage>
        <taxon>Bacteria</taxon>
        <taxon>Bacillati</taxon>
        <taxon>Bacillota</taxon>
        <taxon>Clostridia</taxon>
        <taxon>Lachnospirales</taxon>
        <taxon>Lachnospiraceae</taxon>
        <taxon>Lachnospira</taxon>
    </lineage>
</organism>
<evidence type="ECO:0000313" key="6">
    <source>
        <dbReference type="EMBL" id="MEQ2379961.1"/>
    </source>
</evidence>
<feature type="transmembrane region" description="Helical" evidence="5">
    <location>
        <begin position="34"/>
        <end position="56"/>
    </location>
</feature>
<feature type="transmembrane region" description="Helical" evidence="5">
    <location>
        <begin position="227"/>
        <end position="248"/>
    </location>
</feature>
<feature type="transmembrane region" description="Helical" evidence="5">
    <location>
        <begin position="104"/>
        <end position="128"/>
    </location>
</feature>
<evidence type="ECO:0000256" key="4">
    <source>
        <dbReference type="ARBA" id="ARBA00023136"/>
    </source>
</evidence>
<keyword evidence="7" id="KW-1185">Reference proteome</keyword>
<dbReference type="PANTHER" id="PTHR30520">
    <property type="entry name" value="FORMATE TRANSPORTER-RELATED"/>
    <property type="match status" value="1"/>
</dbReference>
<gene>
    <name evidence="6" type="ORF">WMO14_08720</name>
</gene>
<name>A0ABV1BW47_9FIRM</name>
<dbReference type="InterPro" id="IPR023271">
    <property type="entry name" value="Aquaporin-like"/>
</dbReference>
<dbReference type="Gene3D" id="1.20.1080.10">
    <property type="entry name" value="Glycerol uptake facilitator protein"/>
    <property type="match status" value="1"/>
</dbReference>
<evidence type="ECO:0000256" key="2">
    <source>
        <dbReference type="ARBA" id="ARBA00022692"/>
    </source>
</evidence>
<feature type="transmembrane region" description="Helical" evidence="5">
    <location>
        <begin position="62"/>
        <end position="83"/>
    </location>
</feature>
<keyword evidence="2 5" id="KW-0812">Transmembrane</keyword>
<accession>A0ABV1BW47</accession>
<reference evidence="6 7" key="1">
    <citation type="submission" date="2024-03" db="EMBL/GenBank/DDBJ databases">
        <title>Human intestinal bacterial collection.</title>
        <authorList>
            <person name="Pauvert C."/>
            <person name="Hitch T.C.A."/>
            <person name="Clavel T."/>
        </authorList>
    </citation>
    <scope>NUCLEOTIDE SEQUENCE [LARGE SCALE GENOMIC DNA]</scope>
    <source>
        <strain evidence="6 7">CLA-AA-H255</strain>
    </source>
</reference>
<dbReference type="Pfam" id="PF01226">
    <property type="entry name" value="Form_Nir_trans"/>
    <property type="match status" value="1"/>
</dbReference>